<dbReference type="Gene3D" id="3.40.800.20">
    <property type="entry name" value="Histone deacetylase domain"/>
    <property type="match status" value="1"/>
</dbReference>
<evidence type="ECO:0000256" key="1">
    <source>
        <dbReference type="ARBA" id="ARBA00001947"/>
    </source>
</evidence>
<dbReference type="GO" id="GO:0016787">
    <property type="term" value="F:hydrolase activity"/>
    <property type="evidence" value="ECO:0007669"/>
    <property type="project" value="UniProtKB-KW"/>
</dbReference>
<feature type="domain" description="Histone deacetylase" evidence="6">
    <location>
        <begin position="27"/>
        <end position="339"/>
    </location>
</feature>
<comment type="cofactor">
    <cofactor evidence="1">
        <name>Zn(2+)</name>
        <dbReference type="ChEBI" id="CHEBI:29105"/>
    </cofactor>
</comment>
<evidence type="ECO:0000256" key="5">
    <source>
        <dbReference type="ARBA" id="ARBA00022833"/>
    </source>
</evidence>
<dbReference type="Pfam" id="PF00850">
    <property type="entry name" value="Hist_deacetyl"/>
    <property type="match status" value="1"/>
</dbReference>
<dbReference type="Proteomes" id="UP000824248">
    <property type="component" value="Unassembled WGS sequence"/>
</dbReference>
<dbReference type="GO" id="GO:0040029">
    <property type="term" value="P:epigenetic regulation of gene expression"/>
    <property type="evidence" value="ECO:0007669"/>
    <property type="project" value="TreeGrafter"/>
</dbReference>
<dbReference type="PRINTS" id="PR01270">
    <property type="entry name" value="HDASUPER"/>
</dbReference>
<proteinExistence type="inferred from homology"/>
<evidence type="ECO:0000256" key="2">
    <source>
        <dbReference type="ARBA" id="ARBA00005947"/>
    </source>
</evidence>
<comment type="caution">
    <text evidence="7">The sequence shown here is derived from an EMBL/GenBank/DDBJ whole genome shotgun (WGS) entry which is preliminary data.</text>
</comment>
<dbReference type="CDD" id="cd10001">
    <property type="entry name" value="HDAC_classII_APAH"/>
    <property type="match status" value="1"/>
</dbReference>
<evidence type="ECO:0000313" key="7">
    <source>
        <dbReference type="EMBL" id="HIX61551.1"/>
    </source>
</evidence>
<reference evidence="7" key="2">
    <citation type="submission" date="2021-04" db="EMBL/GenBank/DDBJ databases">
        <authorList>
            <person name="Gilroy R."/>
        </authorList>
    </citation>
    <scope>NUCLEOTIDE SEQUENCE</scope>
    <source>
        <strain evidence="7">1193</strain>
    </source>
</reference>
<keyword evidence="4" id="KW-0378">Hydrolase</keyword>
<evidence type="ECO:0000313" key="8">
    <source>
        <dbReference type="Proteomes" id="UP000824248"/>
    </source>
</evidence>
<evidence type="ECO:0000256" key="4">
    <source>
        <dbReference type="ARBA" id="ARBA00022801"/>
    </source>
</evidence>
<dbReference type="PANTHER" id="PTHR10625">
    <property type="entry name" value="HISTONE DEACETYLASE HDAC1-RELATED"/>
    <property type="match status" value="1"/>
</dbReference>
<organism evidence="7 8">
    <name type="scientific">Candidatus Halomonas stercoripullorum</name>
    <dbReference type="NCBI Taxonomy" id="2838617"/>
    <lineage>
        <taxon>Bacteria</taxon>
        <taxon>Pseudomonadati</taxon>
        <taxon>Pseudomonadota</taxon>
        <taxon>Gammaproteobacteria</taxon>
        <taxon>Oceanospirillales</taxon>
        <taxon>Halomonadaceae</taxon>
        <taxon>Halomonas</taxon>
    </lineage>
</organism>
<dbReference type="EMBL" id="DXFC01000144">
    <property type="protein sequence ID" value="HIX61551.1"/>
    <property type="molecule type" value="Genomic_DNA"/>
</dbReference>
<dbReference type="AlphaFoldDB" id="A0A9D1WLR2"/>
<dbReference type="GO" id="GO:0004407">
    <property type="term" value="F:histone deacetylase activity"/>
    <property type="evidence" value="ECO:0007669"/>
    <property type="project" value="TreeGrafter"/>
</dbReference>
<reference evidence="7" key="1">
    <citation type="journal article" date="2021" name="PeerJ">
        <title>Extensive microbial diversity within the chicken gut microbiome revealed by metagenomics and culture.</title>
        <authorList>
            <person name="Gilroy R."/>
            <person name="Ravi A."/>
            <person name="Getino M."/>
            <person name="Pursley I."/>
            <person name="Horton D.L."/>
            <person name="Alikhan N.F."/>
            <person name="Baker D."/>
            <person name="Gharbi K."/>
            <person name="Hall N."/>
            <person name="Watson M."/>
            <person name="Adriaenssens E.M."/>
            <person name="Foster-Nyarko E."/>
            <person name="Jarju S."/>
            <person name="Secka A."/>
            <person name="Antonio M."/>
            <person name="Oren A."/>
            <person name="Chaudhuri R.R."/>
            <person name="La Ragione R."/>
            <person name="Hildebrand F."/>
            <person name="Pallen M.J."/>
        </authorList>
    </citation>
    <scope>NUCLEOTIDE SEQUENCE</scope>
    <source>
        <strain evidence="7">1193</strain>
    </source>
</reference>
<comment type="similarity">
    <text evidence="2">Belongs to the histone deacetylase family.</text>
</comment>
<accession>A0A9D1WLR2</accession>
<dbReference type="SUPFAM" id="SSF52768">
    <property type="entry name" value="Arginase/deacetylase"/>
    <property type="match status" value="1"/>
</dbReference>
<keyword evidence="5" id="KW-0862">Zinc</keyword>
<dbReference type="InterPro" id="IPR000286">
    <property type="entry name" value="HDACs"/>
</dbReference>
<dbReference type="GO" id="GO:0046872">
    <property type="term" value="F:metal ion binding"/>
    <property type="evidence" value="ECO:0007669"/>
    <property type="project" value="UniProtKB-KW"/>
</dbReference>
<dbReference type="InterPro" id="IPR023801">
    <property type="entry name" value="His_deacetylse_dom"/>
</dbReference>
<evidence type="ECO:0000256" key="3">
    <source>
        <dbReference type="ARBA" id="ARBA00022723"/>
    </source>
</evidence>
<dbReference type="InterPro" id="IPR037138">
    <property type="entry name" value="His_deacetylse_dom_sf"/>
</dbReference>
<evidence type="ECO:0000259" key="6">
    <source>
        <dbReference type="Pfam" id="PF00850"/>
    </source>
</evidence>
<sequence length="343" mass="37293">MKFFYHPEQELHAPPHFLLRGRLADSPEGPLRAELLSRGLAAAGLVLHEPEEVDSPRLRKRLAQIHTPRYLSFLETIHARWRKLPEASELVMPNVHPCGGGKHYPQHPVGQAGWHLHDMACPMGAGSFRGILASAATAQVAAEALLAGHPAAYALCRPPGHHAGPDNAGGFCFINNSALAATVLREHYSRVAILDVDMHHGNGTQDIFYARGDVWTGSLHVDPTDFYPFFWGGADEQGVGEGQGANINLPLPLGCNGETFFNALEKLVESMQAFRPEAVVVALGLDGHRADPLAGMILETEDFTVLGQRLSQLDLPTVLIQEGGYPTEYLSNNLAALMRGFMN</sequence>
<dbReference type="InterPro" id="IPR023696">
    <property type="entry name" value="Ureohydrolase_dom_sf"/>
</dbReference>
<gene>
    <name evidence="7" type="ORF">H9854_04885</name>
</gene>
<keyword evidence="3" id="KW-0479">Metal-binding</keyword>
<dbReference type="PANTHER" id="PTHR10625:SF17">
    <property type="entry name" value="HISTONE DEACETYLASE 8"/>
    <property type="match status" value="1"/>
</dbReference>
<protein>
    <submittedName>
        <fullName evidence="7">Histone deacetylase family protein</fullName>
    </submittedName>
</protein>
<name>A0A9D1WLR2_9GAMM</name>